<name>A0A8D4VV10_9GAMM</name>
<sequence length="92" mass="9983">MFSDTLALDSQGYCTQIHDKHAQQTKHLIIGAARCHECGACEKPPLTADTIHIVDQDAEVEIKSRNLIVTENAKAYCLDHGVTITALPVLAA</sequence>
<proteinExistence type="predicted"/>
<organism evidence="1 2">
    <name type="scientific">Methylogaea oryzae</name>
    <dbReference type="NCBI Taxonomy" id="1295382"/>
    <lineage>
        <taxon>Bacteria</taxon>
        <taxon>Pseudomonadati</taxon>
        <taxon>Pseudomonadota</taxon>
        <taxon>Gammaproteobacteria</taxon>
        <taxon>Methylococcales</taxon>
        <taxon>Methylococcaceae</taxon>
        <taxon>Methylogaea</taxon>
    </lineage>
</organism>
<accession>A0A8D4VV10</accession>
<evidence type="ECO:0000313" key="1">
    <source>
        <dbReference type="EMBL" id="BBL72760.1"/>
    </source>
</evidence>
<protein>
    <submittedName>
        <fullName evidence="1">Uncharacterized protein</fullName>
    </submittedName>
</protein>
<dbReference type="AlphaFoldDB" id="A0A8D4VV10"/>
<dbReference type="KEGG" id="moz:MoryE10_33660"/>
<dbReference type="Proteomes" id="UP000824988">
    <property type="component" value="Chromosome"/>
</dbReference>
<reference evidence="1" key="1">
    <citation type="submission" date="2019-06" db="EMBL/GenBank/DDBJ databases">
        <title>Complete genome sequence of Methylogaea oryzae strain JCM16910.</title>
        <authorList>
            <person name="Asakawa S."/>
        </authorList>
    </citation>
    <scope>NUCLEOTIDE SEQUENCE</scope>
    <source>
        <strain evidence="1">E10</strain>
    </source>
</reference>
<dbReference type="EMBL" id="AP019782">
    <property type="protein sequence ID" value="BBL72760.1"/>
    <property type="molecule type" value="Genomic_DNA"/>
</dbReference>
<gene>
    <name evidence="1" type="ORF">MoryE10_33660</name>
</gene>
<dbReference type="RefSeq" id="WP_156302254.1">
    <property type="nucleotide sequence ID" value="NZ_AP019782.1"/>
</dbReference>
<evidence type="ECO:0000313" key="2">
    <source>
        <dbReference type="Proteomes" id="UP000824988"/>
    </source>
</evidence>
<keyword evidence="2" id="KW-1185">Reference proteome</keyword>